<dbReference type="PANTHER" id="PTHR46663:SF2">
    <property type="entry name" value="GGDEF DOMAIN-CONTAINING PROTEIN"/>
    <property type="match status" value="1"/>
</dbReference>
<evidence type="ECO:0000313" key="3">
    <source>
        <dbReference type="EMBL" id="OJF09700.1"/>
    </source>
</evidence>
<evidence type="ECO:0000256" key="1">
    <source>
        <dbReference type="SAM" id="Phobius"/>
    </source>
</evidence>
<proteinExistence type="predicted"/>
<dbReference type="InterPro" id="IPR000160">
    <property type="entry name" value="GGDEF_dom"/>
</dbReference>
<comment type="caution">
    <text evidence="3">The sequence shown here is derived from an EMBL/GenBank/DDBJ whole genome shotgun (WGS) entry which is preliminary data.</text>
</comment>
<name>A0A1K0GFS5_9ACTN</name>
<dbReference type="SUPFAM" id="SSF55073">
    <property type="entry name" value="Nucleotide cyclase"/>
    <property type="match status" value="1"/>
</dbReference>
<accession>A0A1K0GFS5</accession>
<dbReference type="InterPro" id="IPR029787">
    <property type="entry name" value="Nucleotide_cyclase"/>
</dbReference>
<feature type="transmembrane region" description="Helical" evidence="1">
    <location>
        <begin position="284"/>
        <end position="301"/>
    </location>
</feature>
<keyword evidence="1" id="KW-1133">Transmembrane helix</keyword>
<dbReference type="AlphaFoldDB" id="A0A1K0GFS5"/>
<reference evidence="3 4" key="1">
    <citation type="submission" date="2016-09" db="EMBL/GenBank/DDBJ databases">
        <title>Couchioplanes caeruleus draft genome sequence.</title>
        <authorList>
            <person name="Sheehan J."/>
            <person name="Caffrey P."/>
        </authorList>
    </citation>
    <scope>NUCLEOTIDE SEQUENCE [LARGE SCALE GENOMIC DNA]</scope>
    <source>
        <strain evidence="3 4">DSM 43634</strain>
    </source>
</reference>
<organism evidence="3 4">
    <name type="scientific">Couchioplanes caeruleus subsp. caeruleus</name>
    <dbReference type="NCBI Taxonomy" id="56427"/>
    <lineage>
        <taxon>Bacteria</taxon>
        <taxon>Bacillati</taxon>
        <taxon>Actinomycetota</taxon>
        <taxon>Actinomycetes</taxon>
        <taxon>Micromonosporales</taxon>
        <taxon>Micromonosporaceae</taxon>
        <taxon>Couchioplanes</taxon>
    </lineage>
</organism>
<feature type="transmembrane region" description="Helical" evidence="1">
    <location>
        <begin position="88"/>
        <end position="111"/>
    </location>
</feature>
<dbReference type="Gene3D" id="3.30.70.270">
    <property type="match status" value="1"/>
</dbReference>
<feature type="transmembrane region" description="Helical" evidence="1">
    <location>
        <begin position="243"/>
        <end position="263"/>
    </location>
</feature>
<dbReference type="EMBL" id="MEIA01000551">
    <property type="protein sequence ID" value="OJF09700.1"/>
    <property type="molecule type" value="Genomic_DNA"/>
</dbReference>
<dbReference type="PROSITE" id="PS50887">
    <property type="entry name" value="GGDEF"/>
    <property type="match status" value="1"/>
</dbReference>
<dbReference type="RefSeq" id="WP_071809997.1">
    <property type="nucleotide sequence ID" value="NZ_MEIA01000551.1"/>
</dbReference>
<dbReference type="Pfam" id="PF00990">
    <property type="entry name" value="GGDEF"/>
    <property type="match status" value="1"/>
</dbReference>
<evidence type="ECO:0000313" key="4">
    <source>
        <dbReference type="Proteomes" id="UP000182486"/>
    </source>
</evidence>
<feature type="transmembrane region" description="Helical" evidence="1">
    <location>
        <begin position="148"/>
        <end position="167"/>
    </location>
</feature>
<dbReference type="Proteomes" id="UP000182486">
    <property type="component" value="Unassembled WGS sequence"/>
</dbReference>
<evidence type="ECO:0000259" key="2">
    <source>
        <dbReference type="PROSITE" id="PS50887"/>
    </source>
</evidence>
<keyword evidence="4" id="KW-1185">Reference proteome</keyword>
<dbReference type="InterPro" id="IPR043128">
    <property type="entry name" value="Rev_trsase/Diguanyl_cyclase"/>
</dbReference>
<feature type="domain" description="GGDEF" evidence="2">
    <location>
        <begin position="367"/>
        <end position="495"/>
    </location>
</feature>
<dbReference type="SMART" id="SM00267">
    <property type="entry name" value="GGDEF"/>
    <property type="match status" value="1"/>
</dbReference>
<feature type="transmembrane region" description="Helical" evidence="1">
    <location>
        <begin position="123"/>
        <end position="141"/>
    </location>
</feature>
<dbReference type="PANTHER" id="PTHR46663">
    <property type="entry name" value="DIGUANYLATE CYCLASE DGCT-RELATED"/>
    <property type="match status" value="1"/>
</dbReference>
<gene>
    <name evidence="3" type="ORF">BG844_36130</name>
</gene>
<keyword evidence="1" id="KW-0472">Membrane</keyword>
<sequence length="495" mass="53231">MTRTGVRLFLLVMFVITLVETAVFYTLAGEIIHVVSYATLCALAWWSVLRTGRRPHHRPRPRHRSAPTLQWVARVTVTEQGGRERLPWVLVAAGMTLWFAGDAYELISAHFLGGAPAVGISDAFWLGGYPLMAAAMALMARRRAPGRLWGAVVDALTLTVAAGAVSWQFIMKPLAEGGTLAESAVPLLYPFADVVLLSGALLVAMSPGVRTAPTRLVLAGAVWFLGMDLAWNVLPYFVSEDLYGRLGAAMVFGNALLVAAGMHPARLELTSPGPEITVLHPARIFFLAVALMTAPLLTLVADDKITAVVASAGCALLVIVRFTTAVREQERAQELLAQQARRDPLTGLANRSVLRDRLARAVPAPDDPIAVLYLDLDGFKEINDKYGHEAGDAVLRAIADRLSAAVREQDLVARLGGDEFVLLLPGVGADEAVRLAERLLTDVAWPVPFEGHHLVVGASIGIAARTALGDEALLRVADAAMYRAKQLGRGRYVLS</sequence>
<protein>
    <recommendedName>
        <fullName evidence="2">GGDEF domain-containing protein</fullName>
    </recommendedName>
</protein>
<dbReference type="FunFam" id="3.30.70.270:FF:000001">
    <property type="entry name" value="Diguanylate cyclase domain protein"/>
    <property type="match status" value="1"/>
</dbReference>
<dbReference type="CDD" id="cd01949">
    <property type="entry name" value="GGDEF"/>
    <property type="match status" value="1"/>
</dbReference>
<dbReference type="InterPro" id="IPR052163">
    <property type="entry name" value="DGC-Regulatory_Protein"/>
</dbReference>
<feature type="transmembrane region" description="Helical" evidence="1">
    <location>
        <begin position="31"/>
        <end position="49"/>
    </location>
</feature>
<keyword evidence="1" id="KW-0812">Transmembrane</keyword>
<feature type="transmembrane region" description="Helical" evidence="1">
    <location>
        <begin position="187"/>
        <end position="204"/>
    </location>
</feature>
<feature type="transmembrane region" description="Helical" evidence="1">
    <location>
        <begin position="216"/>
        <end position="237"/>
    </location>
</feature>
<feature type="transmembrane region" description="Helical" evidence="1">
    <location>
        <begin position="307"/>
        <end position="326"/>
    </location>
</feature>
<dbReference type="NCBIfam" id="TIGR00254">
    <property type="entry name" value="GGDEF"/>
    <property type="match status" value="1"/>
</dbReference>